<evidence type="ECO:0000256" key="6">
    <source>
        <dbReference type="RuleBase" id="RU003755"/>
    </source>
</evidence>
<feature type="transmembrane region" description="Helical" evidence="8">
    <location>
        <begin position="441"/>
        <end position="461"/>
    </location>
</feature>
<organism evidence="9 10">
    <name type="scientific">Tetradesmus obliquus</name>
    <name type="common">Green alga</name>
    <name type="synonym">Acutodesmus obliquus</name>
    <dbReference type="NCBI Taxonomy" id="3088"/>
    <lineage>
        <taxon>Eukaryota</taxon>
        <taxon>Viridiplantae</taxon>
        <taxon>Chlorophyta</taxon>
        <taxon>core chlorophytes</taxon>
        <taxon>Chlorophyceae</taxon>
        <taxon>CS clade</taxon>
        <taxon>Sphaeropleales</taxon>
        <taxon>Scenedesmaceae</taxon>
        <taxon>Tetradesmus</taxon>
    </lineage>
</organism>
<feature type="transmembrane region" description="Helical" evidence="8">
    <location>
        <begin position="207"/>
        <end position="227"/>
    </location>
</feature>
<gene>
    <name evidence="9" type="ORF">OEZ85_000946</name>
</gene>
<evidence type="ECO:0000256" key="2">
    <source>
        <dbReference type="ARBA" id="ARBA00005982"/>
    </source>
</evidence>
<accession>A0ABY8UQD3</accession>
<evidence type="ECO:0000256" key="1">
    <source>
        <dbReference type="ARBA" id="ARBA00004141"/>
    </source>
</evidence>
<feature type="compositionally biased region" description="Pro residues" evidence="7">
    <location>
        <begin position="669"/>
        <end position="682"/>
    </location>
</feature>
<dbReference type="Pfam" id="PF00854">
    <property type="entry name" value="PTR2"/>
    <property type="match status" value="2"/>
</dbReference>
<evidence type="ECO:0000256" key="4">
    <source>
        <dbReference type="ARBA" id="ARBA00022989"/>
    </source>
</evidence>
<evidence type="ECO:0000313" key="9">
    <source>
        <dbReference type="EMBL" id="WIA22502.1"/>
    </source>
</evidence>
<comment type="subcellular location">
    <subcellularLocation>
        <location evidence="1 6">Membrane</location>
        <topology evidence="1 6">Multi-pass membrane protein</topology>
    </subcellularLocation>
</comment>
<dbReference type="SUPFAM" id="SSF103473">
    <property type="entry name" value="MFS general substrate transporter"/>
    <property type="match status" value="1"/>
</dbReference>
<evidence type="ECO:0000256" key="8">
    <source>
        <dbReference type="SAM" id="Phobius"/>
    </source>
</evidence>
<feature type="transmembrane region" description="Helical" evidence="8">
    <location>
        <begin position="585"/>
        <end position="608"/>
    </location>
</feature>
<feature type="transmembrane region" description="Helical" evidence="8">
    <location>
        <begin position="133"/>
        <end position="153"/>
    </location>
</feature>
<dbReference type="InterPro" id="IPR018456">
    <property type="entry name" value="PTR2_symporter_CS"/>
</dbReference>
<keyword evidence="5 8" id="KW-0472">Membrane</keyword>
<feature type="transmembrane region" description="Helical" evidence="8">
    <location>
        <begin position="182"/>
        <end position="201"/>
    </location>
</feature>
<proteinExistence type="inferred from homology"/>
<evidence type="ECO:0000313" key="10">
    <source>
        <dbReference type="Proteomes" id="UP001244341"/>
    </source>
</evidence>
<keyword evidence="3 6" id="KW-0812">Transmembrane</keyword>
<dbReference type="PANTHER" id="PTHR11654">
    <property type="entry name" value="OLIGOPEPTIDE TRANSPORTER-RELATED"/>
    <property type="match status" value="1"/>
</dbReference>
<evidence type="ECO:0008006" key="11">
    <source>
        <dbReference type="Google" id="ProtNLM"/>
    </source>
</evidence>
<feature type="region of interest" description="Disordered" evidence="7">
    <location>
        <begin position="663"/>
        <end position="687"/>
    </location>
</feature>
<name>A0ABY8UQD3_TETOB</name>
<dbReference type="EMBL" id="CP126222">
    <property type="protein sequence ID" value="WIA22502.1"/>
    <property type="molecule type" value="Genomic_DNA"/>
</dbReference>
<dbReference type="InterPro" id="IPR036259">
    <property type="entry name" value="MFS_trans_sf"/>
</dbReference>
<feature type="region of interest" description="Disordered" evidence="7">
    <location>
        <begin position="259"/>
        <end position="280"/>
    </location>
</feature>
<sequence length="732" mass="78238">MNYDEQDVPLLPGPTDRQQKQPQKRSKLLTVCPFILGNEFCERLAYYGLATNFVTYLTHIMGVDAATAAIEVMVFEGTCYVTPLLGAYLADSHWGRYKTILVFSSIYLVGMVCLALTSWLPGLTPGPYDDPSLLQNALLFGSLGVIALGTGGIKPNVSAFGADQFDEKDPQDKREKERFFNWFYLAINVGSLIACTAIVYVQDAISWSLGFALPAAAMASAVLLFLAGSANYRHVAPTESPMARVVKVVAAALKNRWRSKRAPEDSSQHKVLAPGSSDEADGSLHRALYYQHMYGSDAPAAAAAAANTLGGSSSRRNGDSYVARRRGSSGGGSTAASSSYRWLEDAITEWQTSQGHMVVAEAVRGGGGSSAGHGGQSGGHLGGYTPQQVEEVKLVLRLLPVFFTTVLYWTIYAMMGTMFIQQGSLMDNRVSLPGTNVTLRIPAATMALFNTGAIILLVPLYDAVFEPALKRCGVRWTLLRRIGWGMVIAVLAMVYAAAVEAWRLDIFRAIPDSGDSGSGDSSDPAAVGYGPAVVPLSIMWQAPAYVLIGASEVLASIAQLEFFYDQAPDVMRSCSMALQLLSTAVGSYLGGGLVAAVAALSVAAGAPWLPKDLNLGHLDWFLLLCGGLMAANSLLFVLVANNYEYKTVEHVVLVQVADDEEAPDALGRPPLPRPPVPRPPTRPQGSAIAINSSAARRSQYHYAAVGNDDDSALYGRSLAFVPTSPALPAPFR</sequence>
<protein>
    <recommendedName>
        <fullName evidence="11">Major facilitator superfamily (MFS) profile domain-containing protein</fullName>
    </recommendedName>
</protein>
<keyword evidence="6" id="KW-0813">Transport</keyword>
<dbReference type="Proteomes" id="UP001244341">
    <property type="component" value="Chromosome 15b"/>
</dbReference>
<feature type="region of interest" description="Disordered" evidence="7">
    <location>
        <begin position="309"/>
        <end position="336"/>
    </location>
</feature>
<feature type="transmembrane region" description="Helical" evidence="8">
    <location>
        <begin position="544"/>
        <end position="564"/>
    </location>
</feature>
<feature type="region of interest" description="Disordered" evidence="7">
    <location>
        <begin position="1"/>
        <end position="24"/>
    </location>
</feature>
<comment type="similarity">
    <text evidence="2 6">Belongs to the major facilitator superfamily. Proton-dependent oligopeptide transporter (POT/PTR) (TC 2.A.17) family.</text>
</comment>
<feature type="transmembrane region" description="Helical" evidence="8">
    <location>
        <begin position="482"/>
        <end position="502"/>
    </location>
</feature>
<dbReference type="PROSITE" id="PS01023">
    <property type="entry name" value="PTR2_2"/>
    <property type="match status" value="1"/>
</dbReference>
<keyword evidence="10" id="KW-1185">Reference proteome</keyword>
<evidence type="ECO:0000256" key="3">
    <source>
        <dbReference type="ARBA" id="ARBA00022692"/>
    </source>
</evidence>
<feature type="transmembrane region" description="Helical" evidence="8">
    <location>
        <begin position="100"/>
        <end position="121"/>
    </location>
</feature>
<evidence type="ECO:0000256" key="5">
    <source>
        <dbReference type="ARBA" id="ARBA00023136"/>
    </source>
</evidence>
<evidence type="ECO:0000256" key="7">
    <source>
        <dbReference type="SAM" id="MobiDB-lite"/>
    </source>
</evidence>
<feature type="transmembrane region" description="Helical" evidence="8">
    <location>
        <begin position="620"/>
        <end position="640"/>
    </location>
</feature>
<dbReference type="InterPro" id="IPR000109">
    <property type="entry name" value="POT_fam"/>
</dbReference>
<reference evidence="9 10" key="1">
    <citation type="submission" date="2023-05" db="EMBL/GenBank/DDBJ databases">
        <title>A 100% complete, gapless, phased diploid assembly of the Scenedesmus obliquus UTEX 3031 genome.</title>
        <authorList>
            <person name="Biondi T.C."/>
            <person name="Hanschen E.R."/>
            <person name="Kwon T."/>
            <person name="Eng W."/>
            <person name="Kruse C.P.S."/>
            <person name="Koehler S.I."/>
            <person name="Kunde Y."/>
            <person name="Gleasner C.D."/>
            <person name="You Mak K.T."/>
            <person name="Polle J."/>
            <person name="Hovde B.T."/>
            <person name="Starkenburg S.R."/>
        </authorList>
    </citation>
    <scope>NUCLEOTIDE SEQUENCE [LARGE SCALE GENOMIC DNA]</scope>
    <source>
        <strain evidence="9 10">DOE0152z</strain>
    </source>
</reference>
<feature type="transmembrane region" description="Helical" evidence="8">
    <location>
        <begin position="398"/>
        <end position="421"/>
    </location>
</feature>
<dbReference type="Gene3D" id="1.20.1250.20">
    <property type="entry name" value="MFS general substrate transporter like domains"/>
    <property type="match status" value="1"/>
</dbReference>
<keyword evidence="4 8" id="KW-1133">Transmembrane helix</keyword>